<dbReference type="Proteomes" id="UP000004956">
    <property type="component" value="Unassembled WGS sequence"/>
</dbReference>
<protein>
    <submittedName>
        <fullName evidence="1">Uncharacterized protein</fullName>
    </submittedName>
</protein>
<organism evidence="1 2">
    <name type="scientific">Sutterella parvirubra YIT 11816</name>
    <dbReference type="NCBI Taxonomy" id="762967"/>
    <lineage>
        <taxon>Bacteria</taxon>
        <taxon>Pseudomonadati</taxon>
        <taxon>Pseudomonadota</taxon>
        <taxon>Betaproteobacteria</taxon>
        <taxon>Burkholderiales</taxon>
        <taxon>Sutterellaceae</taxon>
        <taxon>Sutterella</taxon>
    </lineage>
</organism>
<dbReference type="STRING" id="762967.HMPREF9440_00427"/>
<proteinExistence type="predicted"/>
<reference evidence="1 2" key="1">
    <citation type="submission" date="2011-11" db="EMBL/GenBank/DDBJ databases">
        <authorList>
            <person name="Weinstock G."/>
            <person name="Sodergren E."/>
            <person name="Clifton S."/>
            <person name="Fulton L."/>
            <person name="Fulton B."/>
            <person name="Courtney L."/>
            <person name="Fronick C."/>
            <person name="Harrison M."/>
            <person name="Strong C."/>
            <person name="Farmer C."/>
            <person name="Delahaunty K."/>
            <person name="Markovic C."/>
            <person name="Hall O."/>
            <person name="Minx P."/>
            <person name="Tomlinson C."/>
            <person name="Mitreva M."/>
            <person name="Hou S."/>
            <person name="Chen J."/>
            <person name="Wollam A."/>
            <person name="Pepin K.H."/>
            <person name="Johnson M."/>
            <person name="Bhonagiri V."/>
            <person name="Zhang X."/>
            <person name="Suruliraj S."/>
            <person name="Warren W."/>
            <person name="Chinwalla A."/>
            <person name="Mardis E.R."/>
            <person name="Wilson R.K."/>
        </authorList>
    </citation>
    <scope>NUCLEOTIDE SEQUENCE [LARGE SCALE GENOMIC DNA]</scope>
    <source>
        <strain evidence="1 2">YIT 11816</strain>
    </source>
</reference>
<name>H3KCH5_9BURK</name>
<keyword evidence="2" id="KW-1185">Reference proteome</keyword>
<dbReference type="HOGENOM" id="CLU_3066968_0_0_4"/>
<accession>H3KCH5</accession>
<dbReference type="PATRIC" id="fig|762967.3.peg.358"/>
<dbReference type="EMBL" id="AFBQ01000049">
    <property type="protein sequence ID" value="EHY32174.1"/>
    <property type="molecule type" value="Genomic_DNA"/>
</dbReference>
<evidence type="ECO:0000313" key="1">
    <source>
        <dbReference type="EMBL" id="EHY32174.1"/>
    </source>
</evidence>
<comment type="caution">
    <text evidence="1">The sequence shown here is derived from an EMBL/GenBank/DDBJ whole genome shotgun (WGS) entry which is preliminary data.</text>
</comment>
<gene>
    <name evidence="1" type="ORF">HMPREF9440_00427</name>
</gene>
<sequence length="53" mass="6243">MGVQPQDAGRKVRAEPLKCRVPRRPSRGAPLLFWNVVRGPRRRTRTSFYRLRP</sequence>
<dbReference type="AlphaFoldDB" id="H3KCH5"/>
<evidence type="ECO:0000313" key="2">
    <source>
        <dbReference type="Proteomes" id="UP000004956"/>
    </source>
</evidence>